<keyword evidence="9" id="KW-1185">Reference proteome</keyword>
<keyword evidence="4" id="KW-0735">Signal-anchor</keyword>
<dbReference type="GO" id="GO:0009897">
    <property type="term" value="C:external side of plasma membrane"/>
    <property type="evidence" value="ECO:0007669"/>
    <property type="project" value="TreeGrafter"/>
</dbReference>
<dbReference type="InParanoid" id="H0XLE8"/>
<dbReference type="Gene3D" id="3.10.100.10">
    <property type="entry name" value="Mannose-Binding Protein A, subunit A"/>
    <property type="match status" value="1"/>
</dbReference>
<dbReference type="CDD" id="cd03593">
    <property type="entry name" value="CLECT_NK_receptors_like"/>
    <property type="match status" value="1"/>
</dbReference>
<evidence type="ECO:0000259" key="7">
    <source>
        <dbReference type="PROSITE" id="PS50041"/>
    </source>
</evidence>
<dbReference type="Pfam" id="PF00059">
    <property type="entry name" value="Lectin_C"/>
    <property type="match status" value="1"/>
</dbReference>
<evidence type="ECO:0000313" key="8">
    <source>
        <dbReference type="Ensembl" id="ENSOGAP00000016938.1"/>
    </source>
</evidence>
<dbReference type="eggNOG" id="KOG4297">
    <property type="taxonomic scope" value="Eukaryota"/>
</dbReference>
<dbReference type="InterPro" id="IPR001304">
    <property type="entry name" value="C-type_lectin-like"/>
</dbReference>
<protein>
    <recommendedName>
        <fullName evidence="7">C-type lectin domain-containing protein</fullName>
    </recommendedName>
</protein>
<dbReference type="OMA" id="SWIWANG"/>
<evidence type="ECO:0000256" key="3">
    <source>
        <dbReference type="ARBA" id="ARBA00022734"/>
    </source>
</evidence>
<dbReference type="GeneTree" id="ENSGT00940000163004"/>
<sequence length="176" mass="19887">LQRKCLTVLPPLTLAKFSYCLFIIAVLTAGVVALPIVLSVRQKKVVSAPSLYAACPESWIGFGSKCFYFSKNARNWTFSQTFCASLEANLAQFETLEELNFLERYKGPSDHWIGLSRESAQDIWKWTDNAEYTLSFDIRGFGECAYLNDNGISSARIYTDKKWICSKPNSYVSSCQ</sequence>
<accession>H0XLE8</accession>
<dbReference type="InterPro" id="IPR050828">
    <property type="entry name" value="C-type_lectin/matrix_domain"/>
</dbReference>
<dbReference type="GO" id="GO:0030246">
    <property type="term" value="F:carbohydrate binding"/>
    <property type="evidence" value="ECO:0007669"/>
    <property type="project" value="UniProtKB-KW"/>
</dbReference>
<feature type="domain" description="C-type lectin" evidence="7">
    <location>
        <begin position="62"/>
        <end position="166"/>
    </location>
</feature>
<evidence type="ECO:0000256" key="5">
    <source>
        <dbReference type="ARBA" id="ARBA00023136"/>
    </source>
</evidence>
<dbReference type="FunCoup" id="H0XLE8">
    <property type="interactions" value="346"/>
</dbReference>
<keyword evidence="5 6" id="KW-0472">Membrane</keyword>
<dbReference type="SMART" id="SM00034">
    <property type="entry name" value="CLECT"/>
    <property type="match status" value="1"/>
</dbReference>
<keyword evidence="2 6" id="KW-0812">Transmembrane</keyword>
<name>H0XLE8_OTOGA</name>
<dbReference type="InterPro" id="IPR016187">
    <property type="entry name" value="CTDL_fold"/>
</dbReference>
<evidence type="ECO:0000313" key="9">
    <source>
        <dbReference type="Proteomes" id="UP000005225"/>
    </source>
</evidence>
<dbReference type="InterPro" id="IPR033992">
    <property type="entry name" value="NKR-like_CTLD"/>
</dbReference>
<comment type="subcellular location">
    <subcellularLocation>
        <location evidence="1">Cell membrane</location>
        <topology evidence="1">Single-pass type II membrane protein</topology>
    </subcellularLocation>
</comment>
<evidence type="ECO:0000256" key="2">
    <source>
        <dbReference type="ARBA" id="ARBA00022692"/>
    </source>
</evidence>
<dbReference type="GO" id="GO:0046703">
    <property type="term" value="F:natural killer cell lectin-like receptor binding"/>
    <property type="evidence" value="ECO:0007669"/>
    <property type="project" value="TreeGrafter"/>
</dbReference>
<dbReference type="InterPro" id="IPR016186">
    <property type="entry name" value="C-type_lectin-like/link_sf"/>
</dbReference>
<reference evidence="8" key="2">
    <citation type="submission" date="2025-08" db="UniProtKB">
        <authorList>
            <consortium name="Ensembl"/>
        </authorList>
    </citation>
    <scope>IDENTIFICATION</scope>
</reference>
<dbReference type="AlphaFoldDB" id="H0XLE8"/>
<reference evidence="8" key="3">
    <citation type="submission" date="2025-09" db="UniProtKB">
        <authorList>
            <consortium name="Ensembl"/>
        </authorList>
    </citation>
    <scope>IDENTIFICATION</scope>
</reference>
<evidence type="ECO:0000256" key="4">
    <source>
        <dbReference type="ARBA" id="ARBA00022968"/>
    </source>
</evidence>
<dbReference type="PANTHER" id="PTHR45710:SF35">
    <property type="entry name" value="C-TYPE LECTIN DOMAIN FAMILY 2 MEMBER D"/>
    <property type="match status" value="1"/>
</dbReference>
<evidence type="ECO:0000256" key="1">
    <source>
        <dbReference type="ARBA" id="ARBA00004401"/>
    </source>
</evidence>
<keyword evidence="6" id="KW-1133">Transmembrane helix</keyword>
<reference evidence="9" key="1">
    <citation type="submission" date="2011-03" db="EMBL/GenBank/DDBJ databases">
        <title>Version 3 of the genome sequence of Otolemur garnettii (Bushbaby).</title>
        <authorList>
            <consortium name="The Broad Institute Genome Sequencing Platform"/>
            <person name="Di Palma F."/>
            <person name="Johnson J."/>
            <person name="Lander E.S."/>
            <person name="Lindblad-Toh K."/>
            <person name="Jaffe D.B."/>
            <person name="Gnerre S."/>
            <person name="MacCallum I."/>
            <person name="Przybylski D."/>
            <person name="Ribeiro F.J."/>
            <person name="Burton J.N."/>
            <person name="Walker B.J."/>
            <person name="Sharpe T."/>
            <person name="Hall G."/>
        </authorList>
    </citation>
    <scope>NUCLEOTIDE SEQUENCE [LARGE SCALE GENOMIC DNA]</scope>
</reference>
<evidence type="ECO:0000256" key="6">
    <source>
        <dbReference type="SAM" id="Phobius"/>
    </source>
</evidence>
<dbReference type="HOGENOM" id="CLU_049894_8_1_1"/>
<dbReference type="PROSITE" id="PS50041">
    <property type="entry name" value="C_TYPE_LECTIN_2"/>
    <property type="match status" value="1"/>
</dbReference>
<dbReference type="PANTHER" id="PTHR45710">
    <property type="entry name" value="C-TYPE LECTIN DOMAIN-CONTAINING PROTEIN 180"/>
    <property type="match status" value="1"/>
</dbReference>
<organism evidence="8 9">
    <name type="scientific">Otolemur garnettii</name>
    <name type="common">Small-eared galago</name>
    <name type="synonym">Garnett's greater bushbaby</name>
    <dbReference type="NCBI Taxonomy" id="30611"/>
    <lineage>
        <taxon>Eukaryota</taxon>
        <taxon>Metazoa</taxon>
        <taxon>Chordata</taxon>
        <taxon>Craniata</taxon>
        <taxon>Vertebrata</taxon>
        <taxon>Euteleostomi</taxon>
        <taxon>Mammalia</taxon>
        <taxon>Eutheria</taxon>
        <taxon>Euarchontoglires</taxon>
        <taxon>Primates</taxon>
        <taxon>Strepsirrhini</taxon>
        <taxon>Lorisiformes</taxon>
        <taxon>Galagidae</taxon>
        <taxon>Otolemur</taxon>
    </lineage>
</organism>
<dbReference type="Ensembl" id="ENSOGAT00000028951.1">
    <property type="protein sequence ID" value="ENSOGAP00000016938.1"/>
    <property type="gene ID" value="ENSOGAG00000029302.1"/>
</dbReference>
<dbReference type="STRING" id="30611.ENSOGAP00000016938"/>
<keyword evidence="3" id="KW-0430">Lectin</keyword>
<dbReference type="Proteomes" id="UP000005225">
    <property type="component" value="Unassembled WGS sequence"/>
</dbReference>
<dbReference type="SUPFAM" id="SSF56436">
    <property type="entry name" value="C-type lectin-like"/>
    <property type="match status" value="1"/>
</dbReference>
<feature type="transmembrane region" description="Helical" evidence="6">
    <location>
        <begin position="16"/>
        <end position="38"/>
    </location>
</feature>
<dbReference type="EMBL" id="AAQR03185350">
    <property type="status" value="NOT_ANNOTATED_CDS"/>
    <property type="molecule type" value="Genomic_DNA"/>
</dbReference>
<proteinExistence type="predicted"/>